<accession>A0A177CF19</accession>
<evidence type="ECO:0000313" key="2">
    <source>
        <dbReference type="Proteomes" id="UP000077069"/>
    </source>
</evidence>
<keyword evidence="2" id="KW-1185">Reference proteome</keyword>
<dbReference type="Proteomes" id="UP000077069">
    <property type="component" value="Unassembled WGS sequence"/>
</dbReference>
<proteinExistence type="predicted"/>
<name>A0A177CF19_9PLEO</name>
<protein>
    <submittedName>
        <fullName evidence="1">Uncharacterized protein</fullName>
    </submittedName>
</protein>
<dbReference type="InParanoid" id="A0A177CF19"/>
<evidence type="ECO:0000313" key="1">
    <source>
        <dbReference type="EMBL" id="OAG05418.1"/>
    </source>
</evidence>
<gene>
    <name evidence="1" type="ORF">CC84DRAFT_722004</name>
</gene>
<reference evidence="1 2" key="1">
    <citation type="submission" date="2016-05" db="EMBL/GenBank/DDBJ databases">
        <title>Comparative analysis of secretome profiles of manganese(II)-oxidizing ascomycete fungi.</title>
        <authorList>
            <consortium name="DOE Joint Genome Institute"/>
            <person name="Zeiner C.A."/>
            <person name="Purvine S.O."/>
            <person name="Zink E.M."/>
            <person name="Wu S."/>
            <person name="Pasa-Tolic L."/>
            <person name="Chaput D.L."/>
            <person name="Haridas S."/>
            <person name="Grigoriev I.V."/>
            <person name="Santelli C.M."/>
            <person name="Hansel C.M."/>
        </authorList>
    </citation>
    <scope>NUCLEOTIDE SEQUENCE [LARGE SCALE GENOMIC DNA]</scope>
    <source>
        <strain evidence="1 2">AP3s5-JAC2a</strain>
    </source>
</reference>
<dbReference type="AlphaFoldDB" id="A0A177CF19"/>
<dbReference type="GeneID" id="28770655"/>
<dbReference type="EMBL" id="KV441552">
    <property type="protein sequence ID" value="OAG05418.1"/>
    <property type="molecule type" value="Genomic_DNA"/>
</dbReference>
<dbReference type="RefSeq" id="XP_018035783.1">
    <property type="nucleotide sequence ID" value="XM_018187169.1"/>
</dbReference>
<sequence>MNVSNRQTHHSSLWPLQLREIYVSLRQQYVQIFNYQLICIDLDCPRTHGRKGHPWNNLTSRQLSINLIQGPLL</sequence>
<organism evidence="1 2">
    <name type="scientific">Paraphaeosphaeria sporulosa</name>
    <dbReference type="NCBI Taxonomy" id="1460663"/>
    <lineage>
        <taxon>Eukaryota</taxon>
        <taxon>Fungi</taxon>
        <taxon>Dikarya</taxon>
        <taxon>Ascomycota</taxon>
        <taxon>Pezizomycotina</taxon>
        <taxon>Dothideomycetes</taxon>
        <taxon>Pleosporomycetidae</taxon>
        <taxon>Pleosporales</taxon>
        <taxon>Massarineae</taxon>
        <taxon>Didymosphaeriaceae</taxon>
        <taxon>Paraphaeosphaeria</taxon>
    </lineage>
</organism>